<dbReference type="HOGENOM" id="CLU_080297_0_0_3"/>
<dbReference type="OrthoDB" id="5293641at2"/>
<keyword evidence="3 5" id="KW-1133">Transmembrane helix</keyword>
<evidence type="ECO:0000256" key="2">
    <source>
        <dbReference type="ARBA" id="ARBA00022692"/>
    </source>
</evidence>
<evidence type="ECO:0000313" key="7">
    <source>
        <dbReference type="EMBL" id="AAP99217.1"/>
    </source>
</evidence>
<evidence type="ECO:0000256" key="4">
    <source>
        <dbReference type="ARBA" id="ARBA00023136"/>
    </source>
</evidence>
<proteinExistence type="predicted"/>
<keyword evidence="4 5" id="KW-0472">Membrane</keyword>
<evidence type="ECO:0000256" key="5">
    <source>
        <dbReference type="SAM" id="Phobius"/>
    </source>
</evidence>
<dbReference type="EMBL" id="AE017126">
    <property type="protein sequence ID" value="AAP99217.1"/>
    <property type="molecule type" value="Genomic_DNA"/>
</dbReference>
<comment type="subcellular location">
    <subcellularLocation>
        <location evidence="1">Membrane</location>
        <topology evidence="1">Multi-pass membrane protein</topology>
    </subcellularLocation>
</comment>
<dbReference type="PANTHER" id="PTHR35988:SF2">
    <property type="entry name" value="15-CIS-ZETA-CAROTENE ISOMERASE, CHLOROPLASTIC"/>
    <property type="match status" value="1"/>
</dbReference>
<evidence type="ECO:0000256" key="1">
    <source>
        <dbReference type="ARBA" id="ARBA00004141"/>
    </source>
</evidence>
<dbReference type="Gene3D" id="1.20.120.1630">
    <property type="match status" value="1"/>
</dbReference>
<evidence type="ECO:0000313" key="8">
    <source>
        <dbReference type="Proteomes" id="UP000001420"/>
    </source>
</evidence>
<feature type="transmembrane region" description="Helical" evidence="5">
    <location>
        <begin position="142"/>
        <end position="165"/>
    </location>
</feature>
<feature type="transmembrane region" description="Helical" evidence="5">
    <location>
        <begin position="76"/>
        <end position="97"/>
    </location>
</feature>
<dbReference type="InterPro" id="IPR009915">
    <property type="entry name" value="NnrU_dom"/>
</dbReference>
<dbReference type="STRING" id="167539.Pro_0171"/>
<evidence type="ECO:0000256" key="3">
    <source>
        <dbReference type="ARBA" id="ARBA00022989"/>
    </source>
</evidence>
<keyword evidence="8" id="KW-1185">Reference proteome</keyword>
<accession>Q7VE43</accession>
<dbReference type="KEGG" id="pma:Pro_0171"/>
<feature type="transmembrane region" description="Helical" evidence="5">
    <location>
        <begin position="44"/>
        <end position="64"/>
    </location>
</feature>
<dbReference type="EnsemblBacteria" id="AAP99217">
    <property type="protein sequence ID" value="AAP99217"/>
    <property type="gene ID" value="Pro_0171"/>
</dbReference>
<sequence length="245" mass="27708">MFPESNHHSSLVMLALLLVFAIIHSGGAALRVKAESFIGPRLWRLIFASLSIPLAVLLISYFLAHRYDGIRLWNLQGVPGMVPFIWCISAISFLFLYPATYNLLEIPALAKPQVKLYETGIIRVSRHPQAIGQILWCLAHGLWIGSSFMLVTSAGLIGHHLFAVWHGDRRLRAKFGEDFEKIKKNTSVIPFIAVLDGRQKLQLKEFIRPSQLGILLAVATFWWSHRFITLGTELFLSSKFSELFP</sequence>
<name>Q7VE43_PROMA</name>
<reference evidence="7 8" key="1">
    <citation type="journal article" date="2003" name="Proc. Natl. Acad. Sci. U.S.A.">
        <title>Genome sequence of the cyanobacterium Prochlorococcus marinus SS120, a nearly minimal oxyphototrophic genome.</title>
        <authorList>
            <person name="Dufresne A."/>
            <person name="Salanoubat M."/>
            <person name="Partensky F."/>
            <person name="Artiguenave F."/>
            <person name="Axmann I.M."/>
            <person name="Barbe V."/>
            <person name="Duprat S."/>
            <person name="Galperin M.Y."/>
            <person name="Koonin E.V."/>
            <person name="Le Gall F."/>
            <person name="Makarova K.S."/>
            <person name="Ostrowski M."/>
            <person name="Oztas S."/>
            <person name="Robert C."/>
            <person name="Rogozin I.B."/>
            <person name="Scanlan D.J."/>
            <person name="Tandeau de Marsac N."/>
            <person name="Weissenbach J."/>
            <person name="Wincker P."/>
            <person name="Wolf Y.I."/>
            <person name="Hess W.R."/>
        </authorList>
    </citation>
    <scope>NUCLEOTIDE SEQUENCE [LARGE SCALE GENOMIC DNA]</scope>
    <source>
        <strain evidence="8">SARG / CCMP1375 / SS120</strain>
    </source>
</reference>
<keyword evidence="2 5" id="KW-0812">Transmembrane</keyword>
<gene>
    <name evidence="7" type="ordered locus">Pro_0171</name>
</gene>
<feature type="domain" description="NnrU" evidence="6">
    <location>
        <begin position="12"/>
        <end position="228"/>
    </location>
</feature>
<dbReference type="PATRIC" id="fig|167539.5.peg.177"/>
<dbReference type="GO" id="GO:0016020">
    <property type="term" value="C:membrane"/>
    <property type="evidence" value="ECO:0007669"/>
    <property type="project" value="UniProtKB-SubCell"/>
</dbReference>
<dbReference type="Proteomes" id="UP000001420">
    <property type="component" value="Chromosome"/>
</dbReference>
<dbReference type="eggNOG" id="COG2020">
    <property type="taxonomic scope" value="Bacteria"/>
</dbReference>
<protein>
    <submittedName>
        <fullName evidence="7">Conserved NnrU/NnuR ortholog membrane enzyme</fullName>
    </submittedName>
</protein>
<dbReference type="PANTHER" id="PTHR35988">
    <property type="entry name" value="15-CIS-ZETA-CAROTENE ISOMERASE, CHLOROPLASTIC"/>
    <property type="match status" value="1"/>
</dbReference>
<evidence type="ECO:0000259" key="6">
    <source>
        <dbReference type="Pfam" id="PF07298"/>
    </source>
</evidence>
<organism evidence="7 8">
    <name type="scientific">Prochlorococcus marinus (strain SARG / CCMP1375 / SS120)</name>
    <dbReference type="NCBI Taxonomy" id="167539"/>
    <lineage>
        <taxon>Bacteria</taxon>
        <taxon>Bacillati</taxon>
        <taxon>Cyanobacteriota</taxon>
        <taxon>Cyanophyceae</taxon>
        <taxon>Synechococcales</taxon>
        <taxon>Prochlorococcaceae</taxon>
        <taxon>Prochlorococcus</taxon>
    </lineage>
</organism>
<dbReference type="GO" id="GO:0090471">
    <property type="term" value="F:9,15,9'-tri-cis-zeta-carotene isomerase activity"/>
    <property type="evidence" value="ECO:0007669"/>
    <property type="project" value="TreeGrafter"/>
</dbReference>
<dbReference type="Pfam" id="PF07298">
    <property type="entry name" value="NnrU"/>
    <property type="match status" value="1"/>
</dbReference>
<dbReference type="RefSeq" id="WP_011124326.1">
    <property type="nucleotide sequence ID" value="NC_005042.1"/>
</dbReference>
<dbReference type="AlphaFoldDB" id="Q7VE43"/>